<accession>A0A7N5JMZ8</accession>
<dbReference type="Proteomes" id="UP000008912">
    <property type="component" value="Unassembled WGS sequence"/>
</dbReference>
<evidence type="ECO:0000313" key="2">
    <source>
        <dbReference type="Proteomes" id="UP000008912"/>
    </source>
</evidence>
<proteinExistence type="predicted"/>
<dbReference type="InParanoid" id="A0A7N5JMZ8"/>
<dbReference type="AlphaFoldDB" id="A0A7N5JMZ8"/>
<protein>
    <submittedName>
        <fullName evidence="1">Uncharacterized protein</fullName>
    </submittedName>
</protein>
<reference evidence="1" key="3">
    <citation type="submission" date="2025-09" db="UniProtKB">
        <authorList>
            <consortium name="Ensembl"/>
        </authorList>
    </citation>
    <scope>IDENTIFICATION</scope>
</reference>
<organism evidence="1 2">
    <name type="scientific">Ailuropoda melanoleuca</name>
    <name type="common">Giant panda</name>
    <dbReference type="NCBI Taxonomy" id="9646"/>
    <lineage>
        <taxon>Eukaryota</taxon>
        <taxon>Metazoa</taxon>
        <taxon>Chordata</taxon>
        <taxon>Craniata</taxon>
        <taxon>Vertebrata</taxon>
        <taxon>Euteleostomi</taxon>
        <taxon>Mammalia</taxon>
        <taxon>Eutheria</taxon>
        <taxon>Laurasiatheria</taxon>
        <taxon>Carnivora</taxon>
        <taxon>Caniformia</taxon>
        <taxon>Ursidae</taxon>
        <taxon>Ailuropoda</taxon>
    </lineage>
</organism>
<reference evidence="1 2" key="1">
    <citation type="journal article" date="2010" name="Nature">
        <title>The sequence and de novo assembly of the giant panda genome.</title>
        <authorList>
            <person name="Li R."/>
            <person name="Fan W."/>
            <person name="Tian G."/>
            <person name="Zhu H."/>
            <person name="He L."/>
            <person name="Cai J."/>
            <person name="Huang Q."/>
            <person name="Cai Q."/>
            <person name="Li B."/>
            <person name="Bai Y."/>
            <person name="Zhang Z."/>
            <person name="Zhang Y."/>
            <person name="Wang W."/>
            <person name="Li J."/>
            <person name="Wei F."/>
            <person name="Li H."/>
            <person name="Jian M."/>
            <person name="Li J."/>
            <person name="Zhang Z."/>
            <person name="Nielsen R."/>
            <person name="Li D."/>
            <person name="Gu W."/>
            <person name="Yang Z."/>
            <person name="Xuan Z."/>
            <person name="Ryder O.A."/>
            <person name="Leung F.C."/>
            <person name="Zhou Y."/>
            <person name="Cao J."/>
            <person name="Sun X."/>
            <person name="Fu Y."/>
            <person name="Fang X."/>
            <person name="Guo X."/>
            <person name="Wang B."/>
            <person name="Hou R."/>
            <person name="Shen F."/>
            <person name="Mu B."/>
            <person name="Ni P."/>
            <person name="Lin R."/>
            <person name="Qian W."/>
            <person name="Wang G."/>
            <person name="Yu C."/>
            <person name="Nie W."/>
            <person name="Wang J."/>
            <person name="Wu Z."/>
            <person name="Liang H."/>
            <person name="Min J."/>
            <person name="Wu Q."/>
            <person name="Cheng S."/>
            <person name="Ruan J."/>
            <person name="Wang M."/>
            <person name="Shi Z."/>
            <person name="Wen M."/>
            <person name="Liu B."/>
            <person name="Ren X."/>
            <person name="Zheng H."/>
            <person name="Dong D."/>
            <person name="Cook K."/>
            <person name="Shan G."/>
            <person name="Zhang H."/>
            <person name="Kosiol C."/>
            <person name="Xie X."/>
            <person name="Lu Z."/>
            <person name="Zheng H."/>
            <person name="Li Y."/>
            <person name="Steiner C.C."/>
            <person name="Lam T.T."/>
            <person name="Lin S."/>
            <person name="Zhang Q."/>
            <person name="Li G."/>
            <person name="Tian J."/>
            <person name="Gong T."/>
            <person name="Liu H."/>
            <person name="Zhang D."/>
            <person name="Fang L."/>
            <person name="Ye C."/>
            <person name="Zhang J."/>
            <person name="Hu W."/>
            <person name="Xu A."/>
            <person name="Ren Y."/>
            <person name="Zhang G."/>
            <person name="Bruford M.W."/>
            <person name="Li Q."/>
            <person name="Ma L."/>
            <person name="Guo Y."/>
            <person name="An N."/>
            <person name="Hu Y."/>
            <person name="Zheng Y."/>
            <person name="Shi Y."/>
            <person name="Li Z."/>
            <person name="Liu Q."/>
            <person name="Chen Y."/>
            <person name="Zhao J."/>
            <person name="Qu N."/>
            <person name="Zhao S."/>
            <person name="Tian F."/>
            <person name="Wang X."/>
            <person name="Wang H."/>
            <person name="Xu L."/>
            <person name="Liu X."/>
            <person name="Vinar T."/>
            <person name="Wang Y."/>
            <person name="Lam T.W."/>
            <person name="Yiu S.M."/>
            <person name="Liu S."/>
            <person name="Zhang H."/>
            <person name="Li D."/>
            <person name="Huang Y."/>
            <person name="Wang X."/>
            <person name="Yang G."/>
            <person name="Jiang Z."/>
            <person name="Wang J."/>
            <person name="Qin N."/>
            <person name="Li L."/>
            <person name="Li J."/>
            <person name="Bolund L."/>
            <person name="Kristiansen K."/>
            <person name="Wong G.K."/>
            <person name="Olson M."/>
            <person name="Zhang X."/>
            <person name="Li S."/>
            <person name="Yang H."/>
            <person name="Wang J."/>
            <person name="Wang J."/>
        </authorList>
    </citation>
    <scope>NUCLEOTIDE SEQUENCE [LARGE SCALE GENOMIC DNA]</scope>
</reference>
<keyword evidence="2" id="KW-1185">Reference proteome</keyword>
<dbReference type="Ensembl" id="ENSAMET00000031980.1">
    <property type="protein sequence ID" value="ENSAMEP00000027871.1"/>
    <property type="gene ID" value="ENSAMEG00000030481.1"/>
</dbReference>
<name>A0A7N5JMZ8_AILME</name>
<evidence type="ECO:0000313" key="1">
    <source>
        <dbReference type="Ensembl" id="ENSAMEP00000027871.1"/>
    </source>
</evidence>
<sequence length="54" mass="6117">MDCSSTLTCTVAGIIETLWGCIVYLPAFFISELNFLHVSLLHITSRFRLVKEQV</sequence>
<dbReference type="GeneTree" id="ENSGT01010000222851"/>
<reference evidence="1" key="2">
    <citation type="submission" date="2025-08" db="UniProtKB">
        <authorList>
            <consortium name="Ensembl"/>
        </authorList>
    </citation>
    <scope>IDENTIFICATION</scope>
</reference>